<sequence>MINTEHTEEPTSASQKAHAGESNGSPDADFTGLIQEELNSITQAATEGLRFARAATQMAMQEAGHALAGLPSLVILWLSMWQLALATWMTIVGLAGWLAYSATQSVALAITASIILQVIGLGVCAARIAALQQRFNMQRTKALLTTAKESLNAKP</sequence>
<keyword evidence="2" id="KW-0472">Membrane</keyword>
<dbReference type="AlphaFoldDB" id="A0AAN1WGM6"/>
<dbReference type="KEGG" id="marq:MARGE09_P1430"/>
<accession>A0AAN1WGM6</accession>
<evidence type="ECO:0000313" key="4">
    <source>
        <dbReference type="Proteomes" id="UP001320119"/>
    </source>
</evidence>
<feature type="transmembrane region" description="Helical" evidence="2">
    <location>
        <begin position="106"/>
        <end position="130"/>
    </location>
</feature>
<evidence type="ECO:0000256" key="1">
    <source>
        <dbReference type="SAM" id="MobiDB-lite"/>
    </source>
</evidence>
<gene>
    <name evidence="3" type="ORF">MARGE09_P1430</name>
</gene>
<keyword evidence="2" id="KW-1133">Transmembrane helix</keyword>
<evidence type="ECO:0000313" key="3">
    <source>
        <dbReference type="EMBL" id="BCD97229.1"/>
    </source>
</evidence>
<feature type="region of interest" description="Disordered" evidence="1">
    <location>
        <begin position="1"/>
        <end position="26"/>
    </location>
</feature>
<organism evidence="3 4">
    <name type="scientific">Marinagarivorans cellulosilyticus</name>
    <dbReference type="NCBI Taxonomy" id="2721545"/>
    <lineage>
        <taxon>Bacteria</taxon>
        <taxon>Pseudomonadati</taxon>
        <taxon>Pseudomonadota</taxon>
        <taxon>Gammaproteobacteria</taxon>
        <taxon>Cellvibrionales</taxon>
        <taxon>Cellvibrionaceae</taxon>
        <taxon>Marinagarivorans</taxon>
    </lineage>
</organism>
<feature type="transmembrane region" description="Helical" evidence="2">
    <location>
        <begin position="74"/>
        <end position="100"/>
    </location>
</feature>
<keyword evidence="4" id="KW-1185">Reference proteome</keyword>
<reference evidence="3 4" key="1">
    <citation type="journal article" date="2022" name="IScience">
        <title>An ultrasensitive nanofiber-based assay for enzymatic hydrolysis and deep-sea microbial degradation of cellulose.</title>
        <authorList>
            <person name="Tsudome M."/>
            <person name="Tachioka M."/>
            <person name="Miyazaki M."/>
            <person name="Uchimura K."/>
            <person name="Tsuda M."/>
            <person name="Takaki Y."/>
            <person name="Deguchi S."/>
        </authorList>
    </citation>
    <scope>NUCLEOTIDE SEQUENCE [LARGE SCALE GENOMIC DNA]</scope>
    <source>
        <strain evidence="3 4">GE09</strain>
    </source>
</reference>
<evidence type="ECO:0000256" key="2">
    <source>
        <dbReference type="SAM" id="Phobius"/>
    </source>
</evidence>
<proteinExistence type="predicted"/>
<keyword evidence="2" id="KW-0812">Transmembrane</keyword>
<dbReference type="RefSeq" id="WP_236986704.1">
    <property type="nucleotide sequence ID" value="NZ_AP023086.1"/>
</dbReference>
<dbReference type="EMBL" id="AP023086">
    <property type="protein sequence ID" value="BCD97229.1"/>
    <property type="molecule type" value="Genomic_DNA"/>
</dbReference>
<name>A0AAN1WGM6_9GAMM</name>
<protein>
    <submittedName>
        <fullName evidence="3">Uncharacterized protein</fullName>
    </submittedName>
</protein>
<dbReference type="Proteomes" id="UP001320119">
    <property type="component" value="Chromosome"/>
</dbReference>